<dbReference type="CDD" id="cd01027">
    <property type="entry name" value="TOPRIM_RNase_M5_like"/>
    <property type="match status" value="1"/>
</dbReference>
<comment type="caution">
    <text evidence="2">The sequence shown here is derived from an EMBL/GenBank/DDBJ whole genome shotgun (WGS) entry which is preliminary data.</text>
</comment>
<dbReference type="EMBL" id="RHHR01000015">
    <property type="protein sequence ID" value="RNB74299.1"/>
    <property type="molecule type" value="Genomic_DNA"/>
</dbReference>
<keyword evidence="3" id="KW-1185">Reference proteome</keyword>
<dbReference type="AlphaFoldDB" id="A0A3M8CFB6"/>
<name>A0A3M8CFB6_9BACL</name>
<feature type="domain" description="Toprim" evidence="1">
    <location>
        <begin position="4"/>
        <end position="86"/>
    </location>
</feature>
<dbReference type="GO" id="GO:0006364">
    <property type="term" value="P:rRNA processing"/>
    <property type="evidence" value="ECO:0007669"/>
    <property type="project" value="TreeGrafter"/>
</dbReference>
<gene>
    <name evidence="2" type="ORF">EDM52_11720</name>
</gene>
<dbReference type="GO" id="GO:0043822">
    <property type="term" value="F:ribonuclease M5 activity"/>
    <property type="evidence" value="ECO:0007669"/>
    <property type="project" value="TreeGrafter"/>
</dbReference>
<proteinExistence type="predicted"/>
<organism evidence="2 3">
    <name type="scientific">Brevibacillus invocatus</name>
    <dbReference type="NCBI Taxonomy" id="173959"/>
    <lineage>
        <taxon>Bacteria</taxon>
        <taxon>Bacillati</taxon>
        <taxon>Bacillota</taxon>
        <taxon>Bacilli</taxon>
        <taxon>Bacillales</taxon>
        <taxon>Paenibacillaceae</taxon>
        <taxon>Brevibacillus</taxon>
    </lineage>
</organism>
<accession>A0A3M8CFB6</accession>
<protein>
    <submittedName>
        <fullName evidence="2">Toprim domain-containing protein</fullName>
    </submittedName>
</protein>
<evidence type="ECO:0000313" key="3">
    <source>
        <dbReference type="Proteomes" id="UP000282028"/>
    </source>
</evidence>
<reference evidence="2 3" key="1">
    <citation type="submission" date="2018-10" db="EMBL/GenBank/DDBJ databases">
        <title>Phylogenomics of Brevibacillus.</title>
        <authorList>
            <person name="Dunlap C."/>
        </authorList>
    </citation>
    <scope>NUCLEOTIDE SEQUENCE [LARGE SCALE GENOMIC DNA]</scope>
    <source>
        <strain evidence="2 3">JCM 12215</strain>
    </source>
</reference>
<evidence type="ECO:0000259" key="1">
    <source>
        <dbReference type="PROSITE" id="PS50880"/>
    </source>
</evidence>
<dbReference type="InterPro" id="IPR006171">
    <property type="entry name" value="TOPRIM_dom"/>
</dbReference>
<dbReference type="InterPro" id="IPR034141">
    <property type="entry name" value="TOPRIM_RNase_M5-like"/>
</dbReference>
<dbReference type="OrthoDB" id="2417742at2"/>
<dbReference type="RefSeq" id="WP_122909159.1">
    <property type="nucleotide sequence ID" value="NZ_CBCSBE010000003.1"/>
</dbReference>
<evidence type="ECO:0000313" key="2">
    <source>
        <dbReference type="EMBL" id="RNB74299.1"/>
    </source>
</evidence>
<dbReference type="PANTHER" id="PTHR39156:SF2">
    <property type="entry name" value="DNA PRIMASE (BACTERIAL TYPE) AND SMALL PRIMASE-LIKE PROTEINS"/>
    <property type="match status" value="1"/>
</dbReference>
<dbReference type="Proteomes" id="UP000282028">
    <property type="component" value="Unassembled WGS sequence"/>
</dbReference>
<dbReference type="SMART" id="SM00493">
    <property type="entry name" value="TOPRIM"/>
    <property type="match status" value="1"/>
</dbReference>
<dbReference type="SUPFAM" id="SSF110455">
    <property type="entry name" value="Toprim domain"/>
    <property type="match status" value="1"/>
</dbReference>
<dbReference type="Gene3D" id="3.40.1360.10">
    <property type="match status" value="1"/>
</dbReference>
<dbReference type="PANTHER" id="PTHR39156">
    <property type="entry name" value="RIBONUCLEASE M5"/>
    <property type="match status" value="1"/>
</dbReference>
<dbReference type="Pfam" id="PF01751">
    <property type="entry name" value="Toprim"/>
    <property type="match status" value="1"/>
</dbReference>
<sequence>MADSCIIIVEGKTDKERLQKILDEPVAIYCTYGTYSTEKAEQLVLLAEEADEVYLFMDEDESGQKLRKQLKEDFPDALHLYTQKMYGEVARTPLDVLASILEQAGFAVQHPE</sequence>
<dbReference type="PROSITE" id="PS50880">
    <property type="entry name" value="TOPRIM"/>
    <property type="match status" value="1"/>
</dbReference>